<feature type="repeat" description="TPR" evidence="2">
    <location>
        <begin position="109"/>
        <end position="142"/>
    </location>
</feature>
<evidence type="ECO:0000313" key="4">
    <source>
        <dbReference type="Proteomes" id="UP000029443"/>
    </source>
</evidence>
<name>A0ABR4WGV4_9GAMM</name>
<evidence type="ECO:0000256" key="1">
    <source>
        <dbReference type="ARBA" id="ARBA00022679"/>
    </source>
</evidence>
<dbReference type="PANTHER" id="PTHR12788:SF10">
    <property type="entry name" value="PROTEIN-TYROSINE SULFOTRANSFERASE"/>
    <property type="match status" value="1"/>
</dbReference>
<reference evidence="3 4" key="1">
    <citation type="submission" date="2012-09" db="EMBL/GenBank/DDBJ databases">
        <title>Genome Sequence of alkane-degrading Bacterium Alcanivorax jadensis T9.</title>
        <authorList>
            <person name="Lai Q."/>
            <person name="Shao Z."/>
        </authorList>
    </citation>
    <scope>NUCLEOTIDE SEQUENCE [LARGE SCALE GENOMIC DNA]</scope>
    <source>
        <strain evidence="3 4">T9</strain>
    </source>
</reference>
<evidence type="ECO:0000313" key="3">
    <source>
        <dbReference type="EMBL" id="KGD62844.1"/>
    </source>
</evidence>
<sequence length="635" mass="71811">MNQTPKAQVLVRQAASLLQQGFSQKAQQAINLAFQQGAASGVAWDIYAQACANLNQVQPAILGLKKAISLDGGRLDRALLLGQMLVRAGQWQDAANIYQQVIQQDDSQAKAWFGLGESLLGTKDVERALRCFSGALEREPDFPEARQRLAVCFLEKGEALKALRLLEKLISDFPDAVGPKVDYGEALRQANRYRQAQQELEKLQDHPVVGALARRRLVDVYLHTGEYDLAEQFLDGMDEVHQKEPDWILQRVRLDNIYGRNAEACERLRFLLQSEPGIANGWKQLMELTKSPLSDGELSCLKEQARLASKFGRQSTAADFHFALAFHFELTGERELEFRSLEKGNNLKHGLIRFDFDNYLSRVQPSRECYSAENIHEWSADSKARPCPAPIFILSLPRSGSTLVEQILGVHEDAEATGESDFAEQAWFALTGERSLFSAPELHRQMSAEKVEKFRQYYLAAAAEAGFDTRKRLVNKGINNHKFAGLLKAAFPEASFIDLRRNIMDVAFGCYRQNFASQLFSFSMDGCAREVALFYDNMAFWYNQLPAQEFHSLYYETLVNNFEPQVRELLAYCALSWDPRCLEFQRAKGKVSTASINQVSQGLFTQGVARWKKYEAYLGPMMDALRSHGLEPLRD</sequence>
<keyword evidence="2" id="KW-0802">TPR repeat</keyword>
<dbReference type="Gene3D" id="1.25.40.10">
    <property type="entry name" value="Tetratricopeptide repeat domain"/>
    <property type="match status" value="1"/>
</dbReference>
<organism evidence="3 4">
    <name type="scientific">Alcanivorax jadensis T9</name>
    <dbReference type="NCBI Taxonomy" id="1177181"/>
    <lineage>
        <taxon>Bacteria</taxon>
        <taxon>Pseudomonadati</taxon>
        <taxon>Pseudomonadota</taxon>
        <taxon>Gammaproteobacteria</taxon>
        <taxon>Oceanospirillales</taxon>
        <taxon>Alcanivoracaceae</taxon>
        <taxon>Alcanivorax</taxon>
    </lineage>
</organism>
<keyword evidence="4" id="KW-1185">Reference proteome</keyword>
<dbReference type="Pfam" id="PF13469">
    <property type="entry name" value="Sulfotransfer_3"/>
    <property type="match status" value="1"/>
</dbReference>
<protein>
    <recommendedName>
        <fullName evidence="5">Sulfotransferase</fullName>
    </recommendedName>
</protein>
<dbReference type="RefSeq" id="WP_198030597.1">
    <property type="nucleotide sequence ID" value="NZ_ARXU01000001.1"/>
</dbReference>
<dbReference type="Gene3D" id="3.40.50.300">
    <property type="entry name" value="P-loop containing nucleotide triphosphate hydrolases"/>
    <property type="match status" value="1"/>
</dbReference>
<dbReference type="Pfam" id="PF14559">
    <property type="entry name" value="TPR_19"/>
    <property type="match status" value="2"/>
</dbReference>
<dbReference type="SUPFAM" id="SSF48452">
    <property type="entry name" value="TPR-like"/>
    <property type="match status" value="2"/>
</dbReference>
<gene>
    <name evidence="3" type="ORF">T9A_00164</name>
</gene>
<dbReference type="InterPro" id="IPR026634">
    <property type="entry name" value="TPST-like"/>
</dbReference>
<accession>A0ABR4WGV4</accession>
<dbReference type="InterPro" id="IPR011990">
    <property type="entry name" value="TPR-like_helical_dom_sf"/>
</dbReference>
<evidence type="ECO:0008006" key="5">
    <source>
        <dbReference type="Google" id="ProtNLM"/>
    </source>
</evidence>
<dbReference type="Proteomes" id="UP000029443">
    <property type="component" value="Unassembled WGS sequence"/>
</dbReference>
<dbReference type="PROSITE" id="PS50005">
    <property type="entry name" value="TPR"/>
    <property type="match status" value="1"/>
</dbReference>
<proteinExistence type="predicted"/>
<dbReference type="InterPro" id="IPR019734">
    <property type="entry name" value="TPR_rpt"/>
</dbReference>
<keyword evidence="1" id="KW-0808">Transferase</keyword>
<comment type="caution">
    <text evidence="3">The sequence shown here is derived from an EMBL/GenBank/DDBJ whole genome shotgun (WGS) entry which is preliminary data.</text>
</comment>
<dbReference type="SMART" id="SM00028">
    <property type="entry name" value="TPR"/>
    <property type="match status" value="3"/>
</dbReference>
<evidence type="ECO:0000256" key="2">
    <source>
        <dbReference type="PROSITE-ProRule" id="PRU00339"/>
    </source>
</evidence>
<dbReference type="InterPro" id="IPR027417">
    <property type="entry name" value="P-loop_NTPase"/>
</dbReference>
<dbReference type="EMBL" id="ARXU01000001">
    <property type="protein sequence ID" value="KGD62844.1"/>
    <property type="molecule type" value="Genomic_DNA"/>
</dbReference>
<dbReference type="SUPFAM" id="SSF52540">
    <property type="entry name" value="P-loop containing nucleoside triphosphate hydrolases"/>
    <property type="match status" value="1"/>
</dbReference>
<dbReference type="PANTHER" id="PTHR12788">
    <property type="entry name" value="PROTEIN-TYROSINE SULFOTRANSFERASE 2"/>
    <property type="match status" value="1"/>
</dbReference>